<sequence length="146" mass="16108">MGALYSYFYPEASSENAVTEDPSELMTSSERNNATASTNAPALAQSVAMSGSDITGTTVHSYADYSPEVDEVDKRNINVRCNGKNMQVDMFPDEKIIVLLREACQFYQKKEACMKMVYNGDVLDVNKTIREAQLRAGSSVNLIRAC</sequence>
<dbReference type="SUPFAM" id="SSF54236">
    <property type="entry name" value="Ubiquitin-like"/>
    <property type="match status" value="1"/>
</dbReference>
<dbReference type="InterPro" id="IPR029071">
    <property type="entry name" value="Ubiquitin-like_domsf"/>
</dbReference>
<dbReference type="AlphaFoldDB" id="A0AAV6FGD2"/>
<organism evidence="2 3">
    <name type="scientific">Alosa alosa</name>
    <name type="common">allis shad</name>
    <dbReference type="NCBI Taxonomy" id="278164"/>
    <lineage>
        <taxon>Eukaryota</taxon>
        <taxon>Metazoa</taxon>
        <taxon>Chordata</taxon>
        <taxon>Craniata</taxon>
        <taxon>Vertebrata</taxon>
        <taxon>Euteleostomi</taxon>
        <taxon>Actinopterygii</taxon>
        <taxon>Neopterygii</taxon>
        <taxon>Teleostei</taxon>
        <taxon>Clupei</taxon>
        <taxon>Clupeiformes</taxon>
        <taxon>Clupeoidei</taxon>
        <taxon>Clupeidae</taxon>
        <taxon>Alosa</taxon>
    </lineage>
</organism>
<name>A0AAV6FGD2_9TELE</name>
<accession>A0AAV6FGD2</accession>
<keyword evidence="3" id="KW-1185">Reference proteome</keyword>
<dbReference type="Proteomes" id="UP000823561">
    <property type="component" value="Chromosome 24"/>
</dbReference>
<evidence type="ECO:0000313" key="2">
    <source>
        <dbReference type="EMBL" id="KAG5260732.1"/>
    </source>
</evidence>
<dbReference type="Gene3D" id="3.10.20.90">
    <property type="entry name" value="Phosphatidylinositol 3-kinase Catalytic Subunit, Chain A, domain 1"/>
    <property type="match status" value="1"/>
</dbReference>
<evidence type="ECO:0000256" key="1">
    <source>
        <dbReference type="SAM" id="MobiDB-lite"/>
    </source>
</evidence>
<proteinExistence type="predicted"/>
<feature type="region of interest" description="Disordered" evidence="1">
    <location>
        <begin position="18"/>
        <end position="37"/>
    </location>
</feature>
<protein>
    <recommendedName>
        <fullName evidence="4">Ubiquitin-like domain-containing protein</fullName>
    </recommendedName>
</protein>
<reference evidence="2" key="1">
    <citation type="submission" date="2020-10" db="EMBL/GenBank/DDBJ databases">
        <title>Chromosome-scale genome assembly of the Allis shad, Alosa alosa.</title>
        <authorList>
            <person name="Margot Z."/>
            <person name="Christophe K."/>
            <person name="Cabau C."/>
            <person name="Louis A."/>
            <person name="Berthelot C."/>
            <person name="Parey E."/>
            <person name="Roest Crollius H."/>
            <person name="Montfort J."/>
            <person name="Robinson-Rechavi M."/>
            <person name="Bucao C."/>
            <person name="Bouchez O."/>
            <person name="Gislard M."/>
            <person name="Lluch J."/>
            <person name="Milhes M."/>
            <person name="Lampietro C."/>
            <person name="Lopez Roques C."/>
            <person name="Donnadieu C."/>
            <person name="Braasch I."/>
            <person name="Desvignes T."/>
            <person name="Postlethwait J."/>
            <person name="Bobe J."/>
            <person name="Guiguen Y."/>
        </authorList>
    </citation>
    <scope>NUCLEOTIDE SEQUENCE</scope>
    <source>
        <strain evidence="2">M-15738</strain>
        <tissue evidence="2">Blood</tissue>
    </source>
</reference>
<comment type="caution">
    <text evidence="2">The sequence shown here is derived from an EMBL/GenBank/DDBJ whole genome shotgun (WGS) entry which is preliminary data.</text>
</comment>
<gene>
    <name evidence="2" type="ORF">AALO_G00295790</name>
</gene>
<evidence type="ECO:0000313" key="3">
    <source>
        <dbReference type="Proteomes" id="UP000823561"/>
    </source>
</evidence>
<dbReference type="EMBL" id="JADWDJ010000024">
    <property type="protein sequence ID" value="KAG5260732.1"/>
    <property type="molecule type" value="Genomic_DNA"/>
</dbReference>
<feature type="compositionally biased region" description="Polar residues" evidence="1">
    <location>
        <begin position="25"/>
        <end position="37"/>
    </location>
</feature>
<evidence type="ECO:0008006" key="4">
    <source>
        <dbReference type="Google" id="ProtNLM"/>
    </source>
</evidence>